<name>A0A0A8RPC6_PSEAI</name>
<dbReference type="CDD" id="cd04784">
    <property type="entry name" value="HTH_CadR-PbrR"/>
    <property type="match status" value="1"/>
</dbReference>
<dbReference type="RefSeq" id="WP_010791743.1">
    <property type="nucleotide sequence ID" value="NZ_CAADKA010000007.1"/>
</dbReference>
<dbReference type="GO" id="GO:0003677">
    <property type="term" value="F:DNA binding"/>
    <property type="evidence" value="ECO:0007669"/>
    <property type="project" value="UniProtKB-KW"/>
</dbReference>
<dbReference type="PROSITE" id="PS00552">
    <property type="entry name" value="HTH_MERR_1"/>
    <property type="match status" value="1"/>
</dbReference>
<proteinExistence type="predicted"/>
<dbReference type="PROSITE" id="PS50937">
    <property type="entry name" value="HTH_MERR_2"/>
    <property type="match status" value="1"/>
</dbReference>
<dbReference type="InterPro" id="IPR015358">
    <property type="entry name" value="Tscrpt_reg_MerR_DNA-bd"/>
</dbReference>
<comment type="caution">
    <text evidence="4">The sequence shown here is derived from an EMBL/GenBank/DDBJ whole genome shotgun (WGS) entry which is preliminary data.</text>
</comment>
<dbReference type="NCBIfam" id="TIGR02047">
    <property type="entry name" value="CadR-PbrR"/>
    <property type="match status" value="1"/>
</dbReference>
<sequence>MKIGELSSLAGCSVPAVRFYEAEGLLQAPLRAANNYRQYGQQHVDRLAFIVRCRSLDMSHDDIRALLQLQDDPAMSCDEVNALLDDQMRLVEQRIAELQALRKQLRAIRSTCAGGVCVGDCGALESLRSATGASWPTVR</sequence>
<dbReference type="EMBL" id="WXZT01000034">
    <property type="protein sequence ID" value="MZZ16830.1"/>
    <property type="molecule type" value="Genomic_DNA"/>
</dbReference>
<dbReference type="InterPro" id="IPR009061">
    <property type="entry name" value="DNA-bd_dom_put_sf"/>
</dbReference>
<protein>
    <submittedName>
        <fullName evidence="4">Cd(II)/Pb(II)-responsive transcriptional regulator</fullName>
    </submittedName>
</protein>
<keyword evidence="1" id="KW-0805">Transcription regulation</keyword>
<gene>
    <name evidence="4" type="primary">cadR</name>
    <name evidence="4" type="ORF">GUL26_31675</name>
</gene>
<keyword evidence="3" id="KW-0804">Transcription</keyword>
<dbReference type="AlphaFoldDB" id="A0A0A8RPC6"/>
<dbReference type="GeneID" id="74940056"/>
<accession>A0A0A8RPC6</accession>
<evidence type="ECO:0000313" key="4">
    <source>
        <dbReference type="EMBL" id="MZZ16830.1"/>
    </source>
</evidence>
<dbReference type="GO" id="GO:0003700">
    <property type="term" value="F:DNA-binding transcription factor activity"/>
    <property type="evidence" value="ECO:0007669"/>
    <property type="project" value="InterPro"/>
</dbReference>
<dbReference type="GO" id="GO:0045893">
    <property type="term" value="P:positive regulation of DNA-templated transcription"/>
    <property type="evidence" value="ECO:0007669"/>
    <property type="project" value="InterPro"/>
</dbReference>
<dbReference type="SUPFAM" id="SSF46955">
    <property type="entry name" value="Putative DNA-binding domain"/>
    <property type="match status" value="1"/>
</dbReference>
<evidence type="ECO:0000313" key="5">
    <source>
        <dbReference type="Proteomes" id="UP000644192"/>
    </source>
</evidence>
<evidence type="ECO:0000256" key="2">
    <source>
        <dbReference type="ARBA" id="ARBA00023125"/>
    </source>
</evidence>
<dbReference type="PANTHER" id="PTHR30204">
    <property type="entry name" value="REDOX-CYCLING DRUG-SENSING TRANSCRIPTIONAL ACTIVATOR SOXR"/>
    <property type="match status" value="1"/>
</dbReference>
<organism evidence="4 5">
    <name type="scientific">Pseudomonas aeruginosa</name>
    <dbReference type="NCBI Taxonomy" id="287"/>
    <lineage>
        <taxon>Bacteria</taxon>
        <taxon>Pseudomonadati</taxon>
        <taxon>Pseudomonadota</taxon>
        <taxon>Gammaproteobacteria</taxon>
        <taxon>Pseudomonadales</taxon>
        <taxon>Pseudomonadaceae</taxon>
        <taxon>Pseudomonas</taxon>
    </lineage>
</organism>
<dbReference type="SMART" id="SM00422">
    <property type="entry name" value="HTH_MERR"/>
    <property type="match status" value="1"/>
</dbReference>
<dbReference type="PANTHER" id="PTHR30204:SF92">
    <property type="entry name" value="HTH-TYPE TRANSCRIPTIONAL REGULATOR ZNTR"/>
    <property type="match status" value="1"/>
</dbReference>
<dbReference type="GO" id="GO:0046872">
    <property type="term" value="F:metal ion binding"/>
    <property type="evidence" value="ECO:0007669"/>
    <property type="project" value="InterPro"/>
</dbReference>
<reference evidence="4" key="1">
    <citation type="submission" date="2020-01" db="EMBL/GenBank/DDBJ databases">
        <title>Bacteria Cultured from War Wounds Associated with the Conflict in Eastern Ukraine.</title>
        <authorList>
            <person name="Snesrud E."/>
            <person name="Galac M.R."/>
            <person name="Mc Gann P."/>
            <person name="Valentine K."/>
            <person name="Viacheslav K."/>
        </authorList>
    </citation>
    <scope>NUCLEOTIDE SEQUENCE</scope>
    <source>
        <strain evidence="4">VNMU148</strain>
    </source>
</reference>
<dbReference type="PRINTS" id="PR00040">
    <property type="entry name" value="HTHMERR"/>
</dbReference>
<evidence type="ECO:0000256" key="1">
    <source>
        <dbReference type="ARBA" id="ARBA00023015"/>
    </source>
</evidence>
<dbReference type="Gene3D" id="1.10.1660.10">
    <property type="match status" value="1"/>
</dbReference>
<dbReference type="InterPro" id="IPR011791">
    <property type="entry name" value="CadR-PbrR"/>
</dbReference>
<dbReference type="Pfam" id="PF00376">
    <property type="entry name" value="MerR"/>
    <property type="match status" value="1"/>
</dbReference>
<keyword evidence="2" id="KW-0238">DNA-binding</keyword>
<dbReference type="InterPro" id="IPR000551">
    <property type="entry name" value="MerR-type_HTH_dom"/>
</dbReference>
<dbReference type="Pfam" id="PF09278">
    <property type="entry name" value="MerR-DNA-bind"/>
    <property type="match status" value="1"/>
</dbReference>
<dbReference type="Proteomes" id="UP000644192">
    <property type="component" value="Unassembled WGS sequence"/>
</dbReference>
<evidence type="ECO:0000256" key="3">
    <source>
        <dbReference type="ARBA" id="ARBA00023163"/>
    </source>
</evidence>
<dbReference type="InterPro" id="IPR047057">
    <property type="entry name" value="MerR_fam"/>
</dbReference>